<feature type="compositionally biased region" description="Low complexity" evidence="1">
    <location>
        <begin position="247"/>
        <end position="259"/>
    </location>
</feature>
<keyword evidence="3" id="KW-1185">Reference proteome</keyword>
<reference evidence="2 3" key="1">
    <citation type="submission" date="2021-06" db="EMBL/GenBank/DDBJ databases">
        <title>Halomicroarcula sp. a new haloarchaeum isolated from saline soil.</title>
        <authorList>
            <person name="Duran-Viseras A."/>
            <person name="Sanchez-Porro C."/>
            <person name="Ventosa A."/>
        </authorList>
    </citation>
    <scope>NUCLEOTIDE SEQUENCE [LARGE SCALE GENOMIC DNA]</scope>
    <source>
        <strain evidence="2 3">F13</strain>
    </source>
</reference>
<dbReference type="AlphaFoldDB" id="A0AAW4PU20"/>
<feature type="compositionally biased region" description="Low complexity" evidence="1">
    <location>
        <begin position="31"/>
        <end position="47"/>
    </location>
</feature>
<organism evidence="2 3">
    <name type="scientific">Haloarcula rubra</name>
    <dbReference type="NCBI Taxonomy" id="2487747"/>
    <lineage>
        <taxon>Archaea</taxon>
        <taxon>Methanobacteriati</taxon>
        <taxon>Methanobacteriota</taxon>
        <taxon>Stenosarchaea group</taxon>
        <taxon>Halobacteria</taxon>
        <taxon>Halobacteriales</taxon>
        <taxon>Haloarculaceae</taxon>
        <taxon>Haloarcula</taxon>
    </lineage>
</organism>
<dbReference type="PROSITE" id="PS51257">
    <property type="entry name" value="PROKAR_LIPOPROTEIN"/>
    <property type="match status" value="1"/>
</dbReference>
<dbReference type="Proteomes" id="UP001430377">
    <property type="component" value="Unassembled WGS sequence"/>
</dbReference>
<feature type="region of interest" description="Disordered" evidence="1">
    <location>
        <begin position="27"/>
        <end position="50"/>
    </location>
</feature>
<sequence>MSGSRALAVAVAFLFVTAGCQTLGTERADGPETVTPAPVPTTSDTPVGGESVVDTGYIADRHKNALDGQSYTITVAFTVQYDNGSTGRLRDRFVVGPTERYRWNRRVAGPYPENVRDHVAWQSESGSAIRRTLDNGTTSVGRGDVVGPSDPSLSFFVARLIRGFDVSVEGTSEGRRLYGTSEEARSVPLPTGLTDGHDSALNVRVRDGVVTSLAIGCRARLRETGQPVWFRFDFFVSDVGGTPPTEPSWATTATATPSPERTERPPTP</sequence>
<evidence type="ECO:0000256" key="1">
    <source>
        <dbReference type="SAM" id="MobiDB-lite"/>
    </source>
</evidence>
<gene>
    <name evidence="2" type="ORF">EGH21_12080</name>
</gene>
<dbReference type="EMBL" id="RKLR01000004">
    <property type="protein sequence ID" value="MBX0323767.1"/>
    <property type="molecule type" value="Genomic_DNA"/>
</dbReference>
<protein>
    <recommendedName>
        <fullName evidence="4">Lipoprotein</fullName>
    </recommendedName>
</protein>
<evidence type="ECO:0008006" key="4">
    <source>
        <dbReference type="Google" id="ProtNLM"/>
    </source>
</evidence>
<name>A0AAW4PU20_9EURY</name>
<feature type="region of interest" description="Disordered" evidence="1">
    <location>
        <begin position="241"/>
        <end position="268"/>
    </location>
</feature>
<dbReference type="RefSeq" id="WP_220618733.1">
    <property type="nucleotide sequence ID" value="NZ_RKLR01000004.1"/>
</dbReference>
<proteinExistence type="predicted"/>
<comment type="caution">
    <text evidence="2">The sequence shown here is derived from an EMBL/GenBank/DDBJ whole genome shotgun (WGS) entry which is preliminary data.</text>
</comment>
<accession>A0AAW4PU20</accession>
<evidence type="ECO:0000313" key="2">
    <source>
        <dbReference type="EMBL" id="MBX0323767.1"/>
    </source>
</evidence>
<evidence type="ECO:0000313" key="3">
    <source>
        <dbReference type="Proteomes" id="UP001430377"/>
    </source>
</evidence>